<name>A0A2Z6PAW1_TRISU</name>
<dbReference type="PANTHER" id="PTHR36746:SF2">
    <property type="match status" value="1"/>
</dbReference>
<dbReference type="AlphaFoldDB" id="A0A2Z6PAW1"/>
<protein>
    <submittedName>
        <fullName evidence="2">Uncharacterized protein</fullName>
    </submittedName>
</protein>
<evidence type="ECO:0000256" key="1">
    <source>
        <dbReference type="SAM" id="MobiDB-lite"/>
    </source>
</evidence>
<evidence type="ECO:0000313" key="2">
    <source>
        <dbReference type="EMBL" id="GAU45765.1"/>
    </source>
</evidence>
<gene>
    <name evidence="2" type="ORF">TSUD_24290</name>
</gene>
<keyword evidence="3" id="KW-1185">Reference proteome</keyword>
<organism evidence="2 3">
    <name type="scientific">Trifolium subterraneum</name>
    <name type="common">Subterranean clover</name>
    <dbReference type="NCBI Taxonomy" id="3900"/>
    <lineage>
        <taxon>Eukaryota</taxon>
        <taxon>Viridiplantae</taxon>
        <taxon>Streptophyta</taxon>
        <taxon>Embryophyta</taxon>
        <taxon>Tracheophyta</taxon>
        <taxon>Spermatophyta</taxon>
        <taxon>Magnoliopsida</taxon>
        <taxon>eudicotyledons</taxon>
        <taxon>Gunneridae</taxon>
        <taxon>Pentapetalae</taxon>
        <taxon>rosids</taxon>
        <taxon>fabids</taxon>
        <taxon>Fabales</taxon>
        <taxon>Fabaceae</taxon>
        <taxon>Papilionoideae</taxon>
        <taxon>50 kb inversion clade</taxon>
        <taxon>NPAAA clade</taxon>
        <taxon>Hologalegina</taxon>
        <taxon>IRL clade</taxon>
        <taxon>Trifolieae</taxon>
        <taxon>Trifolium</taxon>
    </lineage>
</organism>
<feature type="region of interest" description="Disordered" evidence="1">
    <location>
        <begin position="1"/>
        <end position="40"/>
    </location>
</feature>
<dbReference type="PANTHER" id="PTHR36746">
    <property type="entry name" value="BNAC04G51760D PROTEIN"/>
    <property type="match status" value="1"/>
</dbReference>
<proteinExistence type="predicted"/>
<evidence type="ECO:0000313" key="3">
    <source>
        <dbReference type="Proteomes" id="UP000242715"/>
    </source>
</evidence>
<dbReference type="OrthoDB" id="1588050at2759"/>
<dbReference type="Proteomes" id="UP000242715">
    <property type="component" value="Unassembled WGS sequence"/>
</dbReference>
<dbReference type="EMBL" id="DF974149">
    <property type="protein sequence ID" value="GAU45765.1"/>
    <property type="molecule type" value="Genomic_DNA"/>
</dbReference>
<accession>A0A2Z6PAW1</accession>
<sequence>MGNQNSSPYSNDSSTEPQYVDYAPKAEKFPIQRKHTTKPEKVVGHGVYTDEEQQHGNKQSQAINDEAFTKFIQRAKYKIRSMTTNIGHHVENRNNPAAAQDVVDSNNQKENEKDQFSHFIQNTRKKLRTVSTMRKINKTFKKGKDSDN</sequence>
<reference evidence="3" key="1">
    <citation type="journal article" date="2017" name="Front. Plant Sci.">
        <title>Climate Clever Clovers: New Paradigm to Reduce the Environmental Footprint of Ruminants by Breeding Low Methanogenic Forages Utilizing Haplotype Variation.</title>
        <authorList>
            <person name="Kaur P."/>
            <person name="Appels R."/>
            <person name="Bayer P.E."/>
            <person name="Keeble-Gagnere G."/>
            <person name="Wang J."/>
            <person name="Hirakawa H."/>
            <person name="Shirasawa K."/>
            <person name="Vercoe P."/>
            <person name="Stefanova K."/>
            <person name="Durmic Z."/>
            <person name="Nichols P."/>
            <person name="Revell C."/>
            <person name="Isobe S.N."/>
            <person name="Edwards D."/>
            <person name="Erskine W."/>
        </authorList>
    </citation>
    <scope>NUCLEOTIDE SEQUENCE [LARGE SCALE GENOMIC DNA]</scope>
    <source>
        <strain evidence="3">cv. Daliak</strain>
    </source>
</reference>
<feature type="compositionally biased region" description="Polar residues" evidence="1">
    <location>
        <begin position="1"/>
        <end position="17"/>
    </location>
</feature>